<dbReference type="AlphaFoldDB" id="A0A811RDW3"/>
<name>A0A811RDW3_9POAL</name>
<gene>
    <name evidence="2" type="ORF">NCGR_LOCUS51771</name>
</gene>
<organism evidence="2 3">
    <name type="scientific">Miscanthus lutarioriparius</name>
    <dbReference type="NCBI Taxonomy" id="422564"/>
    <lineage>
        <taxon>Eukaryota</taxon>
        <taxon>Viridiplantae</taxon>
        <taxon>Streptophyta</taxon>
        <taxon>Embryophyta</taxon>
        <taxon>Tracheophyta</taxon>
        <taxon>Spermatophyta</taxon>
        <taxon>Magnoliopsida</taxon>
        <taxon>Liliopsida</taxon>
        <taxon>Poales</taxon>
        <taxon>Poaceae</taxon>
        <taxon>PACMAD clade</taxon>
        <taxon>Panicoideae</taxon>
        <taxon>Andropogonodae</taxon>
        <taxon>Andropogoneae</taxon>
        <taxon>Saccharinae</taxon>
        <taxon>Miscanthus</taxon>
    </lineage>
</organism>
<sequence length="87" mass="9145">MQDLVEQSWNRGAEGEVSPDPAATERKRRRATGRARCRAEPQTGQMKRRPRRADGAAGVARTGARDDGSGAGTVGDGAWGATGGPRL</sequence>
<dbReference type="Proteomes" id="UP000604825">
    <property type="component" value="Unassembled WGS sequence"/>
</dbReference>
<accession>A0A811RDW3</accession>
<evidence type="ECO:0000313" key="3">
    <source>
        <dbReference type="Proteomes" id="UP000604825"/>
    </source>
</evidence>
<feature type="compositionally biased region" description="Basic residues" evidence="1">
    <location>
        <begin position="26"/>
        <end position="36"/>
    </location>
</feature>
<proteinExistence type="predicted"/>
<comment type="caution">
    <text evidence="2">The sequence shown here is derived from an EMBL/GenBank/DDBJ whole genome shotgun (WGS) entry which is preliminary data.</text>
</comment>
<keyword evidence="3" id="KW-1185">Reference proteome</keyword>
<dbReference type="EMBL" id="CAJGYO010000014">
    <property type="protein sequence ID" value="CAD6268466.1"/>
    <property type="molecule type" value="Genomic_DNA"/>
</dbReference>
<protein>
    <submittedName>
        <fullName evidence="2">Uncharacterized protein</fullName>
    </submittedName>
</protein>
<reference evidence="2" key="1">
    <citation type="submission" date="2020-10" db="EMBL/GenBank/DDBJ databases">
        <authorList>
            <person name="Han B."/>
            <person name="Lu T."/>
            <person name="Zhao Q."/>
            <person name="Huang X."/>
            <person name="Zhao Y."/>
        </authorList>
    </citation>
    <scope>NUCLEOTIDE SEQUENCE</scope>
</reference>
<feature type="compositionally biased region" description="Polar residues" evidence="1">
    <location>
        <begin position="1"/>
        <end position="10"/>
    </location>
</feature>
<evidence type="ECO:0000313" key="2">
    <source>
        <dbReference type="EMBL" id="CAD6268466.1"/>
    </source>
</evidence>
<evidence type="ECO:0000256" key="1">
    <source>
        <dbReference type="SAM" id="MobiDB-lite"/>
    </source>
</evidence>
<feature type="compositionally biased region" description="Gly residues" evidence="1">
    <location>
        <begin position="69"/>
        <end position="87"/>
    </location>
</feature>
<feature type="region of interest" description="Disordered" evidence="1">
    <location>
        <begin position="1"/>
        <end position="87"/>
    </location>
</feature>